<evidence type="ECO:0000313" key="2">
    <source>
        <dbReference type="EMBL" id="GAA97296.1"/>
    </source>
</evidence>
<comment type="caution">
    <text evidence="2">The sequence shown here is derived from an EMBL/GenBank/DDBJ whole genome shotgun (WGS) entry which is preliminary data.</text>
</comment>
<keyword evidence="3" id="KW-1185">Reference proteome</keyword>
<reference evidence="2 3" key="2">
    <citation type="journal article" date="2012" name="Open Biol.">
        <title>Characteristics of nucleosomes and linker DNA regions on the genome of the basidiomycete Mixia osmundae revealed by mono- and dinucleosome mapping.</title>
        <authorList>
            <person name="Nishida H."/>
            <person name="Kondo S."/>
            <person name="Matsumoto T."/>
            <person name="Suzuki Y."/>
            <person name="Yoshikawa H."/>
            <person name="Taylor T.D."/>
            <person name="Sugiyama J."/>
        </authorList>
    </citation>
    <scope>NUCLEOTIDE SEQUENCE [LARGE SCALE GENOMIC DNA]</scope>
    <source>
        <strain evidence="3">CBS 9802 / IAM 14324 / JCM 22182 / KY 12970</strain>
    </source>
</reference>
<dbReference type="OrthoDB" id="3259498at2759"/>
<dbReference type="EMBL" id="BABT02000117">
    <property type="protein sequence ID" value="GAA97296.1"/>
    <property type="molecule type" value="Genomic_DNA"/>
</dbReference>
<feature type="compositionally biased region" description="Acidic residues" evidence="1">
    <location>
        <begin position="349"/>
        <end position="362"/>
    </location>
</feature>
<feature type="compositionally biased region" description="Basic residues" evidence="1">
    <location>
        <begin position="724"/>
        <end position="739"/>
    </location>
</feature>
<dbReference type="OMA" id="TKHEPRV"/>
<feature type="region of interest" description="Disordered" evidence="1">
    <location>
        <begin position="614"/>
        <end position="637"/>
    </location>
</feature>
<dbReference type="eggNOG" id="ENOG502SF4I">
    <property type="taxonomic scope" value="Eukaryota"/>
</dbReference>
<feature type="compositionally biased region" description="Basic residues" evidence="1">
    <location>
        <begin position="112"/>
        <end position="127"/>
    </location>
</feature>
<feature type="region of interest" description="Disordered" evidence="1">
    <location>
        <begin position="296"/>
        <end position="327"/>
    </location>
</feature>
<sequence>MPRKATATAQPPLQQQNGRPTRAHAAATATAAAPATPASKRESSPRIRQSPAAKLEKQQQETGQTKHEPRVPSDPFLNHDDAPKRQKGLRSQHELPVENVPNGHTLPERRSTRQRAQKAPSHRRARRGHSEHTRAAIEEANEIAIDTDATVEDDGADMSDLDLAEADDDDEGPADIGDDDDDLELEEEQMIIAEVEERQQRHSRRSSRKLSPSHSDSKHSASSSKVSRAKPDLHAQPEQDEDDEIIIEVAEFPIEAVRSPVTWSDSGDDDIDIEELEELFALADGEKEAEFLDGMWYADMSDADDDEDDSDSQEADSDGSSSLVDEQDIWDARHWNAGVSEGTLSDGDFGSDDIDIDDEDDGGNTTDSLDDSDHVGLVRFGIEVDEDELDAIKAFASLADVQAPTSAEVTAGLHRKGFRVAMSKDADTTFAVVDERTAAKLMRGLPVTIAVPNTNSRKSRRKSQRQAGMRTPRANGRASVPSHLITSSSSASPELVPQSSPRAPEMGNFEAPPADGSRTVAIIDNSSKLVPSPFSRKGRTRKRVSRVNSGESASKTETDTPSKIVSPDEASRMSPPPIRISEEIEQMDLDDVLDMTGLQEDDSDYEISDDASEIAQQSSVGGGGRGRSQSIGSTATTSHTLGDLHRWNRIPIGSYRRNMLDALAPSEAQTFVKGSNQASARSLFLPVGSGTLTVQQKGGKNTRAPSSILLSPVLNATDHAQARSARKIKRSKARTRSKSHSNMAPPSIEETPAKKQRRESIASGQSRPHPVTPLPGTRASNGVTGPPAGGVSDLMSSLPSHGCPPLSSPLFSSMGQVQSTPNHAIPHLSLSSDDVAGMI</sequence>
<feature type="compositionally biased region" description="Low complexity" evidence="1">
    <location>
        <begin position="1"/>
        <end position="38"/>
    </location>
</feature>
<evidence type="ECO:0000313" key="3">
    <source>
        <dbReference type="Proteomes" id="UP000009131"/>
    </source>
</evidence>
<feature type="compositionally biased region" description="Polar residues" evidence="1">
    <location>
        <begin position="484"/>
        <end position="501"/>
    </location>
</feature>
<feature type="compositionally biased region" description="Acidic residues" evidence="1">
    <location>
        <begin position="149"/>
        <end position="189"/>
    </location>
</feature>
<organism evidence="2 3">
    <name type="scientific">Mixia osmundae (strain CBS 9802 / IAM 14324 / JCM 22182 / KY 12970)</name>
    <dbReference type="NCBI Taxonomy" id="764103"/>
    <lineage>
        <taxon>Eukaryota</taxon>
        <taxon>Fungi</taxon>
        <taxon>Dikarya</taxon>
        <taxon>Basidiomycota</taxon>
        <taxon>Pucciniomycotina</taxon>
        <taxon>Mixiomycetes</taxon>
        <taxon>Mixiales</taxon>
        <taxon>Mixiaceae</taxon>
        <taxon>Mixia</taxon>
    </lineage>
</organism>
<protein>
    <submittedName>
        <fullName evidence="2">Uncharacterized protein</fullName>
    </submittedName>
</protein>
<feature type="region of interest" description="Disordered" evidence="1">
    <location>
        <begin position="449"/>
        <end position="578"/>
    </location>
</feature>
<dbReference type="Proteomes" id="UP000009131">
    <property type="component" value="Unassembled WGS sequence"/>
</dbReference>
<feature type="compositionally biased region" description="Basic and acidic residues" evidence="1">
    <location>
        <begin position="54"/>
        <end position="84"/>
    </location>
</feature>
<feature type="compositionally biased region" description="Acidic residues" evidence="1">
    <location>
        <begin position="301"/>
        <end position="317"/>
    </location>
</feature>
<feature type="compositionally biased region" description="Polar residues" evidence="1">
    <location>
        <begin position="691"/>
        <end position="709"/>
    </location>
</feature>
<dbReference type="HOGENOM" id="CLU_338908_0_0_1"/>
<dbReference type="RefSeq" id="XP_014571030.1">
    <property type="nucleotide sequence ID" value="XM_014715544.1"/>
</dbReference>
<proteinExistence type="predicted"/>
<feature type="region of interest" description="Disordered" evidence="1">
    <location>
        <begin position="691"/>
        <end position="802"/>
    </location>
</feature>
<feature type="region of interest" description="Disordered" evidence="1">
    <location>
        <begin position="341"/>
        <end position="372"/>
    </location>
</feature>
<name>G7E2V2_MIXOS</name>
<evidence type="ECO:0000256" key="1">
    <source>
        <dbReference type="SAM" id="MobiDB-lite"/>
    </source>
</evidence>
<dbReference type="InParanoid" id="G7E2V2"/>
<dbReference type="AlphaFoldDB" id="G7E2V2"/>
<gene>
    <name evidence="2" type="primary">Mo03974</name>
    <name evidence="2" type="ORF">E5Q_03974</name>
</gene>
<feature type="compositionally biased region" description="Basic residues" evidence="1">
    <location>
        <begin position="536"/>
        <end position="545"/>
    </location>
</feature>
<accession>G7E2V2</accession>
<feature type="compositionally biased region" description="Basic and acidic residues" evidence="1">
    <location>
        <begin position="128"/>
        <end position="137"/>
    </location>
</feature>
<feature type="compositionally biased region" description="Low complexity" evidence="1">
    <location>
        <begin position="209"/>
        <end position="226"/>
    </location>
</feature>
<feature type="region of interest" description="Disordered" evidence="1">
    <location>
        <begin position="1"/>
        <end position="247"/>
    </location>
</feature>
<reference evidence="2 3" key="1">
    <citation type="journal article" date="2011" name="J. Gen. Appl. Microbiol.">
        <title>Draft genome sequencing of the enigmatic basidiomycete Mixia osmundae.</title>
        <authorList>
            <person name="Nishida H."/>
            <person name="Nagatsuka Y."/>
            <person name="Sugiyama J."/>
        </authorList>
    </citation>
    <scope>NUCLEOTIDE SEQUENCE [LARGE SCALE GENOMIC DNA]</scope>
    <source>
        <strain evidence="3">CBS 9802 / IAM 14324 / JCM 22182 / KY 12970</strain>
    </source>
</reference>